<dbReference type="PANTHER" id="PTHR12147:SF26">
    <property type="entry name" value="PEPTIDASE M28 DOMAIN-CONTAINING PROTEIN"/>
    <property type="match status" value="1"/>
</dbReference>
<dbReference type="EMBL" id="CP001114">
    <property type="protein sequence ID" value="ACO44851.2"/>
    <property type="molecule type" value="Genomic_DNA"/>
</dbReference>
<organism evidence="4 5">
    <name type="scientific">Deinococcus deserti (strain DSM 17065 / CIP 109153 / LMG 22923 / VCD115)</name>
    <dbReference type="NCBI Taxonomy" id="546414"/>
    <lineage>
        <taxon>Bacteria</taxon>
        <taxon>Thermotogati</taxon>
        <taxon>Deinococcota</taxon>
        <taxon>Deinococci</taxon>
        <taxon>Deinococcales</taxon>
        <taxon>Deinococcaceae</taxon>
        <taxon>Deinococcus</taxon>
    </lineage>
</organism>
<dbReference type="SUPFAM" id="SSF52025">
    <property type="entry name" value="PA domain"/>
    <property type="match status" value="1"/>
</dbReference>
<feature type="domain" description="PA" evidence="2">
    <location>
        <begin position="109"/>
        <end position="179"/>
    </location>
</feature>
<evidence type="ECO:0000259" key="3">
    <source>
        <dbReference type="Pfam" id="PF04389"/>
    </source>
</evidence>
<dbReference type="Pfam" id="PF04389">
    <property type="entry name" value="Peptidase_M28"/>
    <property type="match status" value="1"/>
</dbReference>
<dbReference type="InterPro" id="IPR007484">
    <property type="entry name" value="Peptidase_M28"/>
</dbReference>
<feature type="signal peptide" evidence="1">
    <location>
        <begin position="1"/>
        <end position="21"/>
    </location>
</feature>
<keyword evidence="5" id="KW-1185">Reference proteome</keyword>
<evidence type="ECO:0000259" key="2">
    <source>
        <dbReference type="Pfam" id="PF02225"/>
    </source>
</evidence>
<protein>
    <submittedName>
        <fullName evidence="4">Putative Peptidase family M28 protein</fullName>
    </submittedName>
</protein>
<dbReference type="Gene3D" id="3.50.30.30">
    <property type="match status" value="1"/>
</dbReference>
<evidence type="ECO:0000256" key="1">
    <source>
        <dbReference type="SAM" id="SignalP"/>
    </source>
</evidence>
<dbReference type="GO" id="GO:0008235">
    <property type="term" value="F:metalloexopeptidase activity"/>
    <property type="evidence" value="ECO:0007669"/>
    <property type="project" value="InterPro"/>
</dbReference>
<proteinExistence type="predicted"/>
<reference evidence="4 5" key="1">
    <citation type="journal article" date="2009" name="PLoS Genet.">
        <title>Alliance of proteomics and genomics to unravel the specificities of Sahara bacterium Deinococcus deserti.</title>
        <authorList>
            <person name="de Groot A."/>
            <person name="Dulermo R."/>
            <person name="Ortet P."/>
            <person name="Blanchard L."/>
            <person name="Guerin P."/>
            <person name="Fernandez B."/>
            <person name="Vacherie B."/>
            <person name="Dossat C."/>
            <person name="Jolivet E."/>
            <person name="Siguier P."/>
            <person name="Chandler M."/>
            <person name="Barakat M."/>
            <person name="Dedieu A."/>
            <person name="Barbe V."/>
            <person name="Heulin T."/>
            <person name="Sommer S."/>
            <person name="Achouak W."/>
            <person name="Armengaud J."/>
        </authorList>
    </citation>
    <scope>NUCLEOTIDE SEQUENCE [LARGE SCALE GENOMIC DNA]</scope>
    <source>
        <strain evidence="5">DSM 17065 / CIP 109153 / LMG 22923 / VCD115</strain>
    </source>
</reference>
<dbReference type="GO" id="GO:0006508">
    <property type="term" value="P:proteolysis"/>
    <property type="evidence" value="ECO:0007669"/>
    <property type="project" value="InterPro"/>
</dbReference>
<gene>
    <name evidence="4" type="ordered locus">Deide_00540</name>
</gene>
<sequence length="387" mass="41062">MQTWKLGALTGALMLVSSALANIEEDLSTVLKFGPRVAGSEANEKARAYFEAQFQALGYMTRRDVFTYPRFDDLGSDVRVGTRTLAGRALEGSTGGTVSARVVRVPGVGTPENFRAVNVRGQVAVVQRGQIPFLEKARNALAAGAAGLIVVNNEDKELQGRLGERTELPALAVSSSTGAGLRNDERVTLNVRVRDGEVRGVNVVAFKSGVTRPEILFGGHMDSVLRSPGANDNLSGTAAVVEIARRTATTPMAQRSYFVLFDGEEDGLRGSRAFVKENPLLVQGLKAMFNFDMVGVNVTPLNVSGESRLVDIARQAAQIAGSSPDRGGSDQAPFAQAGIPTLFFHRGLDTNYHQPTDTLADPALIRATVDAALKTADAALLAVPAGR</sequence>
<keyword evidence="1" id="KW-0732">Signal</keyword>
<name>C1CXP5_DEIDV</name>
<feature type="domain" description="Peptidase M28" evidence="3">
    <location>
        <begin position="202"/>
        <end position="374"/>
    </location>
</feature>
<evidence type="ECO:0000313" key="4">
    <source>
        <dbReference type="EMBL" id="ACO44851.2"/>
    </source>
</evidence>
<accession>C1CXP5</accession>
<dbReference type="Proteomes" id="UP000002208">
    <property type="component" value="Chromosome"/>
</dbReference>
<dbReference type="InterPro" id="IPR046450">
    <property type="entry name" value="PA_dom_sf"/>
</dbReference>
<dbReference type="KEGG" id="ddr:Deide_00540"/>
<dbReference type="STRING" id="546414.Deide_00540"/>
<dbReference type="PANTHER" id="PTHR12147">
    <property type="entry name" value="METALLOPEPTIDASE M28 FAMILY MEMBER"/>
    <property type="match status" value="1"/>
</dbReference>
<dbReference type="InterPro" id="IPR003137">
    <property type="entry name" value="PA_domain"/>
</dbReference>
<feature type="chain" id="PRO_5002905804" evidence="1">
    <location>
        <begin position="22"/>
        <end position="387"/>
    </location>
</feature>
<dbReference type="RefSeq" id="WP_041226955.1">
    <property type="nucleotide sequence ID" value="NC_012526.1"/>
</dbReference>
<dbReference type="Gene3D" id="3.40.630.10">
    <property type="entry name" value="Zn peptidases"/>
    <property type="match status" value="1"/>
</dbReference>
<dbReference type="Pfam" id="PF02225">
    <property type="entry name" value="PA"/>
    <property type="match status" value="1"/>
</dbReference>
<dbReference type="InterPro" id="IPR045175">
    <property type="entry name" value="M28_fam"/>
</dbReference>
<dbReference type="SUPFAM" id="SSF53187">
    <property type="entry name" value="Zn-dependent exopeptidases"/>
    <property type="match status" value="1"/>
</dbReference>
<dbReference type="HOGENOM" id="CLU_024336_3_0_0"/>
<dbReference type="AlphaFoldDB" id="C1CXP5"/>
<dbReference type="PaxDb" id="546414-Deide_00540"/>
<evidence type="ECO:0000313" key="5">
    <source>
        <dbReference type="Proteomes" id="UP000002208"/>
    </source>
</evidence>
<dbReference type="eggNOG" id="COG2234">
    <property type="taxonomic scope" value="Bacteria"/>
</dbReference>